<name>A0A5N6MUH5_9ASTR</name>
<dbReference type="OrthoDB" id="726314at2759"/>
<comment type="similarity">
    <text evidence="1">Belongs to the PPR family. P subfamily.</text>
</comment>
<organism evidence="5 6">
    <name type="scientific">Mikania micrantha</name>
    <name type="common">bitter vine</name>
    <dbReference type="NCBI Taxonomy" id="192012"/>
    <lineage>
        <taxon>Eukaryota</taxon>
        <taxon>Viridiplantae</taxon>
        <taxon>Streptophyta</taxon>
        <taxon>Embryophyta</taxon>
        <taxon>Tracheophyta</taxon>
        <taxon>Spermatophyta</taxon>
        <taxon>Magnoliopsida</taxon>
        <taxon>eudicotyledons</taxon>
        <taxon>Gunneridae</taxon>
        <taxon>Pentapetalae</taxon>
        <taxon>asterids</taxon>
        <taxon>campanulids</taxon>
        <taxon>Asterales</taxon>
        <taxon>Asteraceae</taxon>
        <taxon>Asteroideae</taxon>
        <taxon>Heliantheae alliance</taxon>
        <taxon>Eupatorieae</taxon>
        <taxon>Mikania</taxon>
    </lineage>
</organism>
<gene>
    <name evidence="5" type="ORF">E3N88_26609</name>
</gene>
<dbReference type="NCBIfam" id="TIGR00756">
    <property type="entry name" value="PPR"/>
    <property type="match status" value="3"/>
</dbReference>
<dbReference type="AlphaFoldDB" id="A0A5N6MUH5"/>
<evidence type="ECO:0000313" key="5">
    <source>
        <dbReference type="EMBL" id="KAD4178018.1"/>
    </source>
</evidence>
<reference evidence="5 6" key="1">
    <citation type="submission" date="2019-05" db="EMBL/GenBank/DDBJ databases">
        <title>Mikania micrantha, genome provides insights into the molecular mechanism of rapid growth.</title>
        <authorList>
            <person name="Liu B."/>
        </authorList>
    </citation>
    <scope>NUCLEOTIDE SEQUENCE [LARGE SCALE GENOMIC DNA]</scope>
    <source>
        <strain evidence="5">NLD-2019</strain>
        <tissue evidence="5">Leaf</tissue>
    </source>
</reference>
<evidence type="ECO:0000256" key="3">
    <source>
        <dbReference type="PROSITE-ProRule" id="PRU00708"/>
    </source>
</evidence>
<keyword evidence="2" id="KW-0677">Repeat</keyword>
<dbReference type="InterPro" id="IPR011990">
    <property type="entry name" value="TPR-like_helical_dom_sf"/>
</dbReference>
<feature type="repeat" description="PPR" evidence="3">
    <location>
        <begin position="515"/>
        <end position="549"/>
    </location>
</feature>
<feature type="repeat" description="PPR" evidence="3">
    <location>
        <begin position="622"/>
        <end position="656"/>
    </location>
</feature>
<dbReference type="EMBL" id="SZYD01000014">
    <property type="protein sequence ID" value="KAD4178018.1"/>
    <property type="molecule type" value="Genomic_DNA"/>
</dbReference>
<accession>A0A5N6MUH5</accession>
<dbReference type="Pfam" id="PF25245">
    <property type="entry name" value="TPR_At1g68980"/>
    <property type="match status" value="1"/>
</dbReference>
<sequence length="777" mass="88466">MQTMKCFHELRKFKYGCSKLLYVRQLMISSSDSNAARVPRCQIACYSCCSMAFNRTLDVPPKLIHPWQSFSTMASTILVQARDPAKLSEELQNALDEHRLSDAWNLHEQHMNMEGFPRKSVVNKLLATFAESLELQWLDRAYGLVEKAINEHKQNLLEGDTLIYLALCLARYGLPVNAGTILRKLVETEQFPPVTAWAAVLVYMSQTSAGAYLAAELVLEIGFMYQDGRVDPRKKINKHLISMKPNTTSVNIALVGCLLFGTNRKAEQILEMIPRIGVKTDATLLIMMGHLYERNGRRDELKKLKRYIDEALDLSDSQFREFYNCLLSCHLKFGDLESASRMVLEMLQKAKKAQNSLGKSTFMFDVMKIDKIESQESLTHEKSNDAESSTLISTQILTYEDFCGDRKFLRLEAETKEVLKTLIMKFQTRFELVTTEYGILQPTETIFVKLVKAFLESNKLKELVEFLAKVEKEDSPVSPDSSPLVQVINTCISLKWLDRAHDLLDEARLCGVKTGSSVYSSLLKAYCKENRSTEVKSLLKDARKAGVQLDASSYEAMIESHVAGKDTQGALYLFKEMKEAKLDKLGQQEFDNLVSGCVGSGEAKLMAKLLQEIKDGQTIDCGVHDWNNVIHFFCRKRLMQDAEKALKKMRSLGHAPNAQTFHSLVTGYAAVGGKYTEVTELWGEMKVLCFYHGMKFDQELLDSVLYTFVRGGFFIRANEVVQMMEKGKMFVDKYKYRTLFLKYHKTFCKGKAPKVQTESQLNRREAALTFKKWVGLF</sequence>
<keyword evidence="6" id="KW-1185">Reference proteome</keyword>
<dbReference type="Proteomes" id="UP000326396">
    <property type="component" value="Linkage Group LG4"/>
</dbReference>
<dbReference type="InterPro" id="IPR002885">
    <property type="entry name" value="PPR_rpt"/>
</dbReference>
<dbReference type="Gene3D" id="1.25.40.10">
    <property type="entry name" value="Tetratricopeptide repeat domain"/>
    <property type="match status" value="3"/>
</dbReference>
<comment type="caution">
    <text evidence="5">The sequence shown here is derived from an EMBL/GenBank/DDBJ whole genome shotgun (WGS) entry which is preliminary data.</text>
</comment>
<protein>
    <recommendedName>
        <fullName evidence="4">At1g68980-like TPR repeats domain-containing protein</fullName>
    </recommendedName>
</protein>
<dbReference type="PANTHER" id="PTHR46598">
    <property type="entry name" value="BNAC05G43320D PROTEIN"/>
    <property type="match status" value="1"/>
</dbReference>
<dbReference type="Pfam" id="PF01535">
    <property type="entry name" value="PPR"/>
    <property type="match status" value="1"/>
</dbReference>
<dbReference type="PROSITE" id="PS51375">
    <property type="entry name" value="PPR"/>
    <property type="match status" value="3"/>
</dbReference>
<dbReference type="PANTHER" id="PTHR46598:SF1">
    <property type="entry name" value="OS10G0422566 PROTEIN"/>
    <property type="match status" value="1"/>
</dbReference>
<dbReference type="Pfam" id="PF13812">
    <property type="entry name" value="PPR_3"/>
    <property type="match status" value="1"/>
</dbReference>
<dbReference type="Pfam" id="PF13041">
    <property type="entry name" value="PPR_2"/>
    <property type="match status" value="1"/>
</dbReference>
<proteinExistence type="inferred from homology"/>
<evidence type="ECO:0000256" key="2">
    <source>
        <dbReference type="ARBA" id="ARBA00022737"/>
    </source>
</evidence>
<evidence type="ECO:0000313" key="6">
    <source>
        <dbReference type="Proteomes" id="UP000326396"/>
    </source>
</evidence>
<feature type="domain" description="At1g68980-like TPR repeats" evidence="4">
    <location>
        <begin position="83"/>
        <end position="208"/>
    </location>
</feature>
<feature type="repeat" description="PPR" evidence="3">
    <location>
        <begin position="550"/>
        <end position="584"/>
    </location>
</feature>
<dbReference type="InterPro" id="IPR057440">
    <property type="entry name" value="At1g68980-like_TPR"/>
</dbReference>
<evidence type="ECO:0000256" key="1">
    <source>
        <dbReference type="ARBA" id="ARBA00007626"/>
    </source>
</evidence>
<evidence type="ECO:0000259" key="4">
    <source>
        <dbReference type="Pfam" id="PF25245"/>
    </source>
</evidence>